<accession>A0A922P0C5</accession>
<reference evidence="1 2" key="1">
    <citation type="submission" date="2014-06" db="EMBL/GenBank/DDBJ databases">
        <title>Rhizobium pelagicum/R2-400B4.</title>
        <authorList>
            <person name="Kimes N.E."/>
            <person name="Lopez-Perez M."/>
        </authorList>
    </citation>
    <scope>NUCLEOTIDE SEQUENCE [LARGE SCALE GENOMIC DNA]</scope>
    <source>
        <strain evidence="1 2">R2-400B4</strain>
    </source>
</reference>
<dbReference type="Proteomes" id="UP000052167">
    <property type="component" value="Unassembled WGS sequence"/>
</dbReference>
<protein>
    <submittedName>
        <fullName evidence="1">Uncharacterized protein</fullName>
    </submittedName>
</protein>
<dbReference type="AlphaFoldDB" id="A0A922P0C5"/>
<sequence length="79" mass="8237">MTVYDLAAPGFYSRTSISVVNKASARSVLHEIASASTSTTSDRRIISNLTKIAQDANTTCAAHAIAISSASPSYATCLK</sequence>
<dbReference type="EMBL" id="JOKJ01000015">
    <property type="protein sequence ID" value="KEQ06667.1"/>
    <property type="molecule type" value="Genomic_DNA"/>
</dbReference>
<organism evidence="1 2">
    <name type="scientific">Pseudorhizobium pelagicum</name>
    <dbReference type="NCBI Taxonomy" id="1509405"/>
    <lineage>
        <taxon>Bacteria</taxon>
        <taxon>Pseudomonadati</taxon>
        <taxon>Pseudomonadota</taxon>
        <taxon>Alphaproteobacteria</taxon>
        <taxon>Hyphomicrobiales</taxon>
        <taxon>Rhizobiaceae</taxon>
        <taxon>Rhizobium/Agrobacterium group</taxon>
        <taxon>Pseudorhizobium</taxon>
    </lineage>
</organism>
<evidence type="ECO:0000313" key="2">
    <source>
        <dbReference type="Proteomes" id="UP000052167"/>
    </source>
</evidence>
<evidence type="ECO:0000313" key="1">
    <source>
        <dbReference type="EMBL" id="KEQ06667.1"/>
    </source>
</evidence>
<gene>
    <name evidence="1" type="ORF">GV68_06340</name>
</gene>
<proteinExistence type="predicted"/>
<name>A0A922P0C5_9HYPH</name>
<comment type="caution">
    <text evidence="1">The sequence shown here is derived from an EMBL/GenBank/DDBJ whole genome shotgun (WGS) entry which is preliminary data.</text>
</comment>
<keyword evidence="2" id="KW-1185">Reference proteome</keyword>